<evidence type="ECO:0000256" key="9">
    <source>
        <dbReference type="ARBA" id="ARBA00023121"/>
    </source>
</evidence>
<dbReference type="Pfam" id="PF16026">
    <property type="entry name" value="MIEAP"/>
    <property type="match status" value="2"/>
</dbReference>
<dbReference type="GO" id="GO:0008289">
    <property type="term" value="F:lipid binding"/>
    <property type="evidence" value="ECO:0007669"/>
    <property type="project" value="UniProtKB-KW"/>
</dbReference>
<dbReference type="GO" id="GO:0005741">
    <property type="term" value="C:mitochondrial outer membrane"/>
    <property type="evidence" value="ECO:0007669"/>
    <property type="project" value="UniProtKB-SubCell"/>
</dbReference>
<keyword evidence="15" id="KW-0812">Transmembrane</keyword>
<keyword evidence="15" id="KW-1133">Transmembrane helix</keyword>
<keyword evidence="8 13" id="KW-0175">Coiled coil</keyword>
<keyword evidence="6" id="KW-0963">Cytoplasm</keyword>
<sequence length="751" mass="87625">MYMERQFRKRMQSSKSTEVEPKESDETKLIEGTKRRELKWHVCRLCLACKLTCIGWVILAYYVCVEKWFCKELENPSFEFNVTMLTLNSVCVVFGVAYFCSIVLYIIEKRRHNQDKFKNQIDQEIRLSEYQNELDQLKEKLRMKDDALKRELLELEQRIEEEKVSRQKAETRFDLERIEKEKVLTRLSAYAGEKLRLNNPGLADLSDENRPNKLAEKFSELYDNAWTDALESLADTNQNEESQIQYLLQTLRVIYDCCMEFSERQRTRLILDVTKPSTLKDKPHETDVPGRILSKVIDLQKQTASDAIADMTNYTLNEIITSACDTSMQKYIDCCIEYCWMMAIQDPPMKLDFGPAQNEKFDKEVFRCYTITGEKSSQPGMAYSPLPTSEPDTTILIHDEEPMDKRSMFYPKCCPFHCCVCYICGLLSKCLRPLSVCRCNPRLRTVIDWIVNTWRNLGASGKQTRTNIKLEKEFEKLQEINRNLQEQIKTLESDLDALIEYKRQSISQVRTLEYRNTELSNSYEYEKKEKEKALTRLSEVAGERLRFNNPAIADLSDENRPNKLAEKFSELYDNEWTELYETLDGTGEEEEIIGQIVSLLQDVFTTCSRLAERQRQVLTNAIEHPANLELDKTVNYPDDVLSKVIDFQKRTTTLAFQDVEKIISEKSPRLKDNDSKAECHFIQRCSQLCWMMAIQDPPMYLDFGPEKGSVIDKNVFRLYTKSGENVDFLVWPAVFLLKNGPIVQKGVLQPQ</sequence>
<dbReference type="GO" id="GO:0005759">
    <property type="term" value="C:mitochondrial matrix"/>
    <property type="evidence" value="ECO:0007669"/>
    <property type="project" value="UniProtKB-SubCell"/>
</dbReference>
<reference evidence="17" key="1">
    <citation type="submission" date="2022-08" db="UniProtKB">
        <authorList>
            <consortium name="EnsemblMetazoa"/>
        </authorList>
    </citation>
    <scope>IDENTIFICATION</scope>
    <source>
        <strain evidence="17">05x7-T-G4-1.051#20</strain>
    </source>
</reference>
<feature type="domain" description="Mitochondria-eating protein C-terminal" evidence="16">
    <location>
        <begin position="210"/>
        <end position="366"/>
    </location>
</feature>
<feature type="coiled-coil region" evidence="13">
    <location>
        <begin position="120"/>
        <end position="172"/>
    </location>
</feature>
<keyword evidence="11 15" id="KW-0472">Membrane</keyword>
<feature type="coiled-coil region" evidence="13">
    <location>
        <begin position="467"/>
        <end position="501"/>
    </location>
</feature>
<evidence type="ECO:0000256" key="7">
    <source>
        <dbReference type="ARBA" id="ARBA00022787"/>
    </source>
</evidence>
<keyword evidence="18" id="KW-1185">Reference proteome</keyword>
<evidence type="ECO:0000256" key="8">
    <source>
        <dbReference type="ARBA" id="ARBA00023054"/>
    </source>
</evidence>
<dbReference type="InterPro" id="IPR031981">
    <property type="entry name" value="MIEAP_C"/>
</dbReference>
<evidence type="ECO:0000256" key="6">
    <source>
        <dbReference type="ARBA" id="ARBA00022490"/>
    </source>
</evidence>
<evidence type="ECO:0000256" key="11">
    <source>
        <dbReference type="ARBA" id="ARBA00023136"/>
    </source>
</evidence>
<evidence type="ECO:0000256" key="15">
    <source>
        <dbReference type="SAM" id="Phobius"/>
    </source>
</evidence>
<dbReference type="GO" id="GO:0035694">
    <property type="term" value="P:mitochondrial protein catabolic process"/>
    <property type="evidence" value="ECO:0007669"/>
    <property type="project" value="InterPro"/>
</dbReference>
<proteinExistence type="inferred from homology"/>
<dbReference type="PANTHER" id="PTHR21771:SF0">
    <property type="entry name" value="MITOCHONDRIA-EATING PROTEIN"/>
    <property type="match status" value="1"/>
</dbReference>
<dbReference type="PANTHER" id="PTHR21771">
    <property type="entry name" value="MITOCHONDRIA-EATING PROTEIN-RELATED"/>
    <property type="match status" value="1"/>
</dbReference>
<evidence type="ECO:0000256" key="14">
    <source>
        <dbReference type="SAM" id="MobiDB-lite"/>
    </source>
</evidence>
<evidence type="ECO:0000256" key="10">
    <source>
        <dbReference type="ARBA" id="ARBA00023128"/>
    </source>
</evidence>
<protein>
    <recommendedName>
        <fullName evidence="5">Mitochondria-eating protein</fullName>
    </recommendedName>
    <alternativeName>
        <fullName evidence="12">Spermatogenesis-associated protein 18</fullName>
    </alternativeName>
</protein>
<evidence type="ECO:0000313" key="18">
    <source>
        <dbReference type="Proteomes" id="UP000005408"/>
    </source>
</evidence>
<dbReference type="EnsemblMetazoa" id="G25566.5">
    <property type="protein sequence ID" value="G25566.5:cds"/>
    <property type="gene ID" value="G25566"/>
</dbReference>
<evidence type="ECO:0000256" key="2">
    <source>
        <dbReference type="ARBA" id="ARBA00004305"/>
    </source>
</evidence>
<evidence type="ECO:0000256" key="12">
    <source>
        <dbReference type="ARBA" id="ARBA00032687"/>
    </source>
</evidence>
<dbReference type="GO" id="GO:0035695">
    <property type="term" value="P:mitophagy by internal vacuole formation"/>
    <property type="evidence" value="ECO:0007669"/>
    <property type="project" value="TreeGrafter"/>
</dbReference>
<comment type="similarity">
    <text evidence="4">Belongs to the MIEAP family.</text>
</comment>
<feature type="region of interest" description="Disordered" evidence="14">
    <location>
        <begin position="1"/>
        <end position="26"/>
    </location>
</feature>
<feature type="transmembrane region" description="Helical" evidence="15">
    <location>
        <begin position="42"/>
        <end position="63"/>
    </location>
</feature>
<evidence type="ECO:0000313" key="17">
    <source>
        <dbReference type="EnsemblMetazoa" id="G25566.5:cds"/>
    </source>
</evidence>
<evidence type="ECO:0000259" key="16">
    <source>
        <dbReference type="Pfam" id="PF16026"/>
    </source>
</evidence>
<evidence type="ECO:0000256" key="5">
    <source>
        <dbReference type="ARBA" id="ARBA00019863"/>
    </source>
</evidence>
<dbReference type="AlphaFoldDB" id="A0A8W8KW81"/>
<organism evidence="17 18">
    <name type="scientific">Magallana gigas</name>
    <name type="common">Pacific oyster</name>
    <name type="synonym">Crassostrea gigas</name>
    <dbReference type="NCBI Taxonomy" id="29159"/>
    <lineage>
        <taxon>Eukaryota</taxon>
        <taxon>Metazoa</taxon>
        <taxon>Spiralia</taxon>
        <taxon>Lophotrochozoa</taxon>
        <taxon>Mollusca</taxon>
        <taxon>Bivalvia</taxon>
        <taxon>Autobranchia</taxon>
        <taxon>Pteriomorphia</taxon>
        <taxon>Ostreida</taxon>
        <taxon>Ostreoidea</taxon>
        <taxon>Ostreidae</taxon>
        <taxon>Magallana</taxon>
    </lineage>
</organism>
<evidence type="ECO:0000256" key="13">
    <source>
        <dbReference type="SAM" id="Coils"/>
    </source>
</evidence>
<dbReference type="Proteomes" id="UP000005408">
    <property type="component" value="Unassembled WGS sequence"/>
</dbReference>
<comment type="subcellular location">
    <subcellularLocation>
        <location evidence="3">Cytoplasm</location>
    </subcellularLocation>
    <subcellularLocation>
        <location evidence="2">Mitochondrion matrix</location>
    </subcellularLocation>
    <subcellularLocation>
        <location evidence="1">Mitochondrion outer membrane</location>
    </subcellularLocation>
</comment>
<evidence type="ECO:0000256" key="1">
    <source>
        <dbReference type="ARBA" id="ARBA00004294"/>
    </source>
</evidence>
<feature type="compositionally biased region" description="Basic and acidic residues" evidence="14">
    <location>
        <begin position="17"/>
        <end position="26"/>
    </location>
</feature>
<feature type="domain" description="Mitochondria-eating protein C-terminal" evidence="16">
    <location>
        <begin position="560"/>
        <end position="748"/>
    </location>
</feature>
<feature type="transmembrane region" description="Helical" evidence="15">
    <location>
        <begin position="83"/>
        <end position="107"/>
    </location>
</feature>
<evidence type="ECO:0000256" key="3">
    <source>
        <dbReference type="ARBA" id="ARBA00004496"/>
    </source>
</evidence>
<evidence type="ECO:0000256" key="4">
    <source>
        <dbReference type="ARBA" id="ARBA00008233"/>
    </source>
</evidence>
<keyword evidence="10" id="KW-0496">Mitochondrion</keyword>
<dbReference type="InterPro" id="IPR026169">
    <property type="entry name" value="MIEAP"/>
</dbReference>
<name>A0A8W8KW81_MAGGI</name>
<keyword evidence="7" id="KW-1000">Mitochondrion outer membrane</keyword>
<keyword evidence="9" id="KW-0446">Lipid-binding</keyword>
<accession>A0A8W8KW81</accession>